<sequence length="90" mass="10419">MSALNPLHWREHCCRTLQSSLVLWEHCSCWGSCETPCWFTFLRESLILPYGSNGKYSLQVDIEDSTRNYETVQTLLDSASQASFITEHCR</sequence>
<gene>
    <name evidence="1" type="ORF">PR048_010109</name>
</gene>
<name>A0ABQ9I1S3_9NEOP</name>
<proteinExistence type="predicted"/>
<protein>
    <submittedName>
        <fullName evidence="1">Uncharacterized protein</fullName>
    </submittedName>
</protein>
<reference evidence="1 2" key="1">
    <citation type="submission" date="2023-02" db="EMBL/GenBank/DDBJ databases">
        <title>LHISI_Scaffold_Assembly.</title>
        <authorList>
            <person name="Stuart O.P."/>
            <person name="Cleave R."/>
            <person name="Magrath M.J.L."/>
            <person name="Mikheyev A.S."/>
        </authorList>
    </citation>
    <scope>NUCLEOTIDE SEQUENCE [LARGE SCALE GENOMIC DNA]</scope>
    <source>
        <strain evidence="1">Daus_M_001</strain>
        <tissue evidence="1">Leg muscle</tissue>
    </source>
</reference>
<comment type="caution">
    <text evidence="1">The sequence shown here is derived from an EMBL/GenBank/DDBJ whole genome shotgun (WGS) entry which is preliminary data.</text>
</comment>
<dbReference type="Proteomes" id="UP001159363">
    <property type="component" value="Chromosome 3"/>
</dbReference>
<accession>A0ABQ9I1S3</accession>
<keyword evidence="2" id="KW-1185">Reference proteome</keyword>
<evidence type="ECO:0000313" key="2">
    <source>
        <dbReference type="Proteomes" id="UP001159363"/>
    </source>
</evidence>
<evidence type="ECO:0000313" key="1">
    <source>
        <dbReference type="EMBL" id="KAJ8890600.1"/>
    </source>
</evidence>
<dbReference type="EMBL" id="JARBHB010000003">
    <property type="protein sequence ID" value="KAJ8890600.1"/>
    <property type="molecule type" value="Genomic_DNA"/>
</dbReference>
<organism evidence="1 2">
    <name type="scientific">Dryococelus australis</name>
    <dbReference type="NCBI Taxonomy" id="614101"/>
    <lineage>
        <taxon>Eukaryota</taxon>
        <taxon>Metazoa</taxon>
        <taxon>Ecdysozoa</taxon>
        <taxon>Arthropoda</taxon>
        <taxon>Hexapoda</taxon>
        <taxon>Insecta</taxon>
        <taxon>Pterygota</taxon>
        <taxon>Neoptera</taxon>
        <taxon>Polyneoptera</taxon>
        <taxon>Phasmatodea</taxon>
        <taxon>Verophasmatodea</taxon>
        <taxon>Anareolatae</taxon>
        <taxon>Phasmatidae</taxon>
        <taxon>Eurycanthinae</taxon>
        <taxon>Dryococelus</taxon>
    </lineage>
</organism>